<dbReference type="NCBIfam" id="NF003441">
    <property type="entry name" value="PRK04974.1"/>
    <property type="match status" value="1"/>
</dbReference>
<sequence length="799" mass="90044">MGPFLLRWLLSFWVKATVLPKGEKWLASLKNQKVCYVTFSDACSKQIVLEQTCKNLGLPLPSNGIEVESAVESEALFSLESLKERKADPAPARLARLIDAAQSSNDDILIVPVSIFWGRGPRKSDGFWSSLFTDEGVKSNLLSRALSILFNGRTTLLRFGDPVSLKQLNAGKPSVPYTTRKLTRVLRVHFARTRLITIGPDQLSPKKIAEDLLKTQIVQQAIQREIKRKKLSKNEAEKQAKAYAIEIAAVINIRAAMVLEKVLGWLWNKLYDGIVLHHFARVERLSRKHQIIYVPSHQSHMDYLVLSYTLYTRGLAVPHVAAGINLNIPIAGPWIRRCGAFFLRRTFKGNVLYGSVFEAYMGYLANRGTAVEYFVEGGRSRTGRKLKAKPGLLAMSVRSYLRDHKRSVVFIPVNFAYEKLVEGETYVNELSGKPKKSESVMGVLRSFKALKDHFGQVHVNFGSPIYLDKLIEAERPQWRREDCADNKELVNAVVSKLGTQIMSGINEATHVNCVGLLAMALLNTPEQSMSEADLMTQLDLYLALLDAAPYSKDVTRIELNAKEIIAYGEEFGIVKRGVGESGERLYVEGSDAVLMTYFRNNIVHLFVLPSFVACCFLSHQSLKKKQVVHWFRLVYPFLKDELSMHWTNRQITYTANKVIACLVDQGLINQSADTFSVNKSHHQTIGFLSRGVLLSLERFYLTVLLLKKNGVGHFTRFELEKNCGETAQRLSELNGLNSPEFFDKVLFKGFIEMLYNQGIIWLNDNGKLMYGEVLDSIVDDAGLVMSQQVRKNVHGLVEA</sequence>
<dbReference type="GO" id="GO:0004366">
    <property type="term" value="F:glycerol-3-phosphate O-acyltransferase activity"/>
    <property type="evidence" value="ECO:0007669"/>
    <property type="project" value="UniProtKB-UniRule"/>
</dbReference>
<dbReference type="CDD" id="cd07993">
    <property type="entry name" value="LPLAT_DHAPAT-like"/>
    <property type="match status" value="1"/>
</dbReference>
<comment type="pathway">
    <text evidence="3">Lipid metabolism.</text>
</comment>
<keyword evidence="8 14" id="KW-0808">Transferase</keyword>
<evidence type="ECO:0000313" key="17">
    <source>
        <dbReference type="EMBL" id="EPD14272.1"/>
    </source>
</evidence>
<dbReference type="RefSeq" id="WP_016389803.1">
    <property type="nucleotide sequence ID" value="NZ_KE646805.1"/>
</dbReference>
<dbReference type="AlphaFoldDB" id="A0AB33Z602"/>
<evidence type="ECO:0000313" key="18">
    <source>
        <dbReference type="Proteomes" id="UP000015462"/>
    </source>
</evidence>
<evidence type="ECO:0000256" key="15">
    <source>
        <dbReference type="SAM" id="Coils"/>
    </source>
</evidence>
<name>A0AB33Z602_9GAMM</name>
<comment type="similarity">
    <text evidence="4 14">Belongs to the GPAT/DAPAT family.</text>
</comment>
<dbReference type="InterPro" id="IPR022284">
    <property type="entry name" value="GPAT/DHAPAT"/>
</dbReference>
<evidence type="ECO:0000256" key="3">
    <source>
        <dbReference type="ARBA" id="ARBA00005189"/>
    </source>
</evidence>
<evidence type="ECO:0000256" key="2">
    <source>
        <dbReference type="ARBA" id="ARBA00004765"/>
    </source>
</evidence>
<feature type="domain" description="Phospholipid/glycerol acyltransferase" evidence="16">
    <location>
        <begin position="291"/>
        <end position="418"/>
    </location>
</feature>
<comment type="catalytic activity">
    <reaction evidence="13 14">
        <text>sn-glycerol 3-phosphate + an acyl-CoA = a 1-acyl-sn-glycero-3-phosphate + CoA</text>
        <dbReference type="Rhea" id="RHEA:15325"/>
        <dbReference type="ChEBI" id="CHEBI:57287"/>
        <dbReference type="ChEBI" id="CHEBI:57597"/>
        <dbReference type="ChEBI" id="CHEBI:57970"/>
        <dbReference type="ChEBI" id="CHEBI:58342"/>
        <dbReference type="EC" id="2.3.1.15"/>
    </reaction>
</comment>
<dbReference type="SMART" id="SM00563">
    <property type="entry name" value="PlsC"/>
    <property type="match status" value="1"/>
</dbReference>
<dbReference type="InterPro" id="IPR045520">
    <property type="entry name" value="GPAT/DHAPAT_C"/>
</dbReference>
<gene>
    <name evidence="14" type="primary">plsB</name>
    <name evidence="17" type="ORF">L196_02205</name>
</gene>
<comment type="domain">
    <text evidence="14">The HXXXXD motif is essential for acyltransferase activity and may constitute the binding site for the phosphate moiety of the glycerol-3-phosphate.</text>
</comment>
<comment type="pathway">
    <text evidence="2 14">Phospholipid metabolism; CDP-diacylglycerol biosynthesis; CDP-diacylglycerol from sn-glycerol 3-phosphate: step 1/3.</text>
</comment>
<evidence type="ECO:0000256" key="13">
    <source>
        <dbReference type="ARBA" id="ARBA00048427"/>
    </source>
</evidence>
<dbReference type="HAMAP" id="MF_00393">
    <property type="entry name" value="Glyc3P_acyltrans"/>
    <property type="match status" value="1"/>
</dbReference>
<dbReference type="GO" id="GO:0016024">
    <property type="term" value="P:CDP-diacylglycerol biosynthetic process"/>
    <property type="evidence" value="ECO:0007669"/>
    <property type="project" value="UniProtKB-UniRule"/>
</dbReference>
<dbReference type="EMBL" id="ASHL01000001">
    <property type="protein sequence ID" value="EPD14272.1"/>
    <property type="molecule type" value="Genomic_DNA"/>
</dbReference>
<keyword evidence="9 14" id="KW-0472">Membrane</keyword>
<keyword evidence="18" id="KW-1185">Reference proteome</keyword>
<evidence type="ECO:0000256" key="14">
    <source>
        <dbReference type="HAMAP-Rule" id="MF_00393"/>
    </source>
</evidence>
<dbReference type="NCBIfam" id="TIGR03703">
    <property type="entry name" value="plsB"/>
    <property type="match status" value="1"/>
</dbReference>
<keyword evidence="14" id="KW-0444">Lipid biosynthesis</keyword>
<keyword evidence="11 14" id="KW-1208">Phospholipid metabolism</keyword>
<evidence type="ECO:0000256" key="6">
    <source>
        <dbReference type="ARBA" id="ARBA00013432"/>
    </source>
</evidence>
<evidence type="ECO:0000256" key="12">
    <source>
        <dbReference type="ARBA" id="ARBA00023315"/>
    </source>
</evidence>
<accession>A0AB33Z602</accession>
<keyword evidence="7 14" id="KW-1003">Cell membrane</keyword>
<dbReference type="InterPro" id="IPR002123">
    <property type="entry name" value="Plipid/glycerol_acylTrfase"/>
</dbReference>
<keyword evidence="15" id="KW-0175">Coiled coil</keyword>
<dbReference type="PIRSF" id="PIRSF500064">
    <property type="entry name" value="GPAT"/>
    <property type="match status" value="1"/>
</dbReference>
<dbReference type="SUPFAM" id="SSF69593">
    <property type="entry name" value="Glycerol-3-phosphate (1)-acyltransferase"/>
    <property type="match status" value="1"/>
</dbReference>
<evidence type="ECO:0000256" key="10">
    <source>
        <dbReference type="ARBA" id="ARBA00023209"/>
    </source>
</evidence>
<evidence type="ECO:0000256" key="9">
    <source>
        <dbReference type="ARBA" id="ARBA00023136"/>
    </source>
</evidence>
<reference evidence="17 18" key="1">
    <citation type="journal article" date="2013" name="Genome Announc.">
        <title>Genome Sequence of the Pyrene- and Fluoranthene-Degrading Bacterium Cycloclasticus sp. Strain PY97M.</title>
        <authorList>
            <person name="Cui Z."/>
            <person name="Xu G."/>
            <person name="Li Q."/>
            <person name="Gao W."/>
            <person name="Zheng L."/>
        </authorList>
    </citation>
    <scope>NUCLEOTIDE SEQUENCE [LARGE SCALE GENOMIC DNA]</scope>
    <source>
        <strain evidence="17 18">PY97M</strain>
    </source>
</reference>
<organism evidence="17 18">
    <name type="scientific">Cycloclasticus pugetii</name>
    <dbReference type="NCBI Taxonomy" id="34068"/>
    <lineage>
        <taxon>Bacteria</taxon>
        <taxon>Pseudomonadati</taxon>
        <taxon>Pseudomonadota</taxon>
        <taxon>Gammaproteobacteria</taxon>
        <taxon>Thiotrichales</taxon>
        <taxon>Piscirickettsiaceae</taxon>
        <taxon>Cycloclasticus</taxon>
    </lineage>
</organism>
<comment type="caution">
    <text evidence="17">The sequence shown here is derived from an EMBL/GenBank/DDBJ whole genome shotgun (WGS) entry which is preliminary data.</text>
</comment>
<dbReference type="GO" id="GO:0005886">
    <property type="term" value="C:plasma membrane"/>
    <property type="evidence" value="ECO:0007669"/>
    <property type="project" value="UniProtKB-SubCell"/>
</dbReference>
<dbReference type="EC" id="2.3.1.15" evidence="5 14"/>
<keyword evidence="12 14" id="KW-0012">Acyltransferase</keyword>
<dbReference type="Proteomes" id="UP000015462">
    <property type="component" value="Unassembled WGS sequence"/>
</dbReference>
<keyword evidence="14" id="KW-0443">Lipid metabolism</keyword>
<proteinExistence type="inferred from homology"/>
<dbReference type="PIRSF" id="PIRSF000437">
    <property type="entry name" value="GPAT_DHAPAT"/>
    <property type="match status" value="1"/>
</dbReference>
<evidence type="ECO:0000256" key="8">
    <source>
        <dbReference type="ARBA" id="ARBA00022679"/>
    </source>
</evidence>
<protein>
    <recommendedName>
        <fullName evidence="6 14">Glycerol-3-phosphate acyltransferase</fullName>
        <shortName evidence="14">GPAT</shortName>
        <ecNumber evidence="5 14">2.3.1.15</ecNumber>
    </recommendedName>
</protein>
<comment type="subcellular location">
    <subcellularLocation>
        <location evidence="1 14">Cell membrane</location>
        <topology evidence="1 14">Peripheral membrane protein</topology>
        <orientation evidence="1 14">Cytoplasmic side</orientation>
    </subcellularLocation>
</comment>
<dbReference type="PANTHER" id="PTHR12563:SF17">
    <property type="entry name" value="DIHYDROXYACETONE PHOSPHATE ACYLTRANSFERASE"/>
    <property type="match status" value="1"/>
</dbReference>
<dbReference type="InterPro" id="IPR028354">
    <property type="entry name" value="GPAT_PlsB"/>
</dbReference>
<keyword evidence="10 14" id="KW-0594">Phospholipid biosynthesis</keyword>
<dbReference type="Pfam" id="PF01553">
    <property type="entry name" value="Acyltransferase"/>
    <property type="match status" value="1"/>
</dbReference>
<evidence type="ECO:0000256" key="5">
    <source>
        <dbReference type="ARBA" id="ARBA00013113"/>
    </source>
</evidence>
<evidence type="ECO:0000256" key="1">
    <source>
        <dbReference type="ARBA" id="ARBA00004413"/>
    </source>
</evidence>
<dbReference type="Pfam" id="PF19277">
    <property type="entry name" value="GPAT_C"/>
    <property type="match status" value="1"/>
</dbReference>
<evidence type="ECO:0000256" key="11">
    <source>
        <dbReference type="ARBA" id="ARBA00023264"/>
    </source>
</evidence>
<dbReference type="InterPro" id="IPR041728">
    <property type="entry name" value="GPAT/DHAPAT_LPLAT"/>
</dbReference>
<dbReference type="GO" id="GO:0006631">
    <property type="term" value="P:fatty acid metabolic process"/>
    <property type="evidence" value="ECO:0007669"/>
    <property type="project" value="TreeGrafter"/>
</dbReference>
<evidence type="ECO:0000256" key="4">
    <source>
        <dbReference type="ARBA" id="ARBA00007937"/>
    </source>
</evidence>
<feature type="coiled-coil region" evidence="15">
    <location>
        <begin position="219"/>
        <end position="246"/>
    </location>
</feature>
<evidence type="ECO:0000259" key="16">
    <source>
        <dbReference type="SMART" id="SM00563"/>
    </source>
</evidence>
<dbReference type="PANTHER" id="PTHR12563">
    <property type="entry name" value="GLYCEROL-3-PHOSPHATE ACYLTRANSFERASE"/>
    <property type="match status" value="1"/>
</dbReference>
<evidence type="ECO:0000256" key="7">
    <source>
        <dbReference type="ARBA" id="ARBA00022475"/>
    </source>
</evidence>
<feature type="short sequence motif" description="HXXXXD motif" evidence="14">
    <location>
        <begin position="296"/>
        <end position="301"/>
    </location>
</feature>